<sequence>MSTPLLLQALAGLGAPALAAVGWYGRRLRRTAAEAAGREEGLRERIAELEQECADLQRTASCDPLTGVWNYRHLQLTLDREIERARRAEAASAEPRPLSLLMMEIAGFEAVVAEHGRARAGAVLRDLAQRLSVEIRRSDTLGRYGGEEFLVLLPDTGAEGAVQVAERLCWTVRRHQLLDWSAAGPAKRRSAAGNGLTAAIGLAVLPRDGGHTALLLRAADGALAEARRAGGDCWRAAPGRPGPLADGGAEAGGEAAGITGNVSACAEPTRIASTGTTRAAGPGARHGVNR</sequence>
<evidence type="ECO:0000256" key="1">
    <source>
        <dbReference type="SAM" id="Coils"/>
    </source>
</evidence>
<dbReference type="KEGG" id="kcm:ABWK59_20205"/>
<dbReference type="SUPFAM" id="SSF55073">
    <property type="entry name" value="Nucleotide cyclase"/>
    <property type="match status" value="1"/>
</dbReference>
<dbReference type="EMBL" id="CP159872">
    <property type="protein sequence ID" value="XCM81069.1"/>
    <property type="molecule type" value="Genomic_DNA"/>
</dbReference>
<organism evidence="3">
    <name type="scientific">Kitasatospora camelliae</name>
    <dbReference type="NCBI Taxonomy" id="3156397"/>
    <lineage>
        <taxon>Bacteria</taxon>
        <taxon>Bacillati</taxon>
        <taxon>Actinomycetota</taxon>
        <taxon>Actinomycetes</taxon>
        <taxon>Kitasatosporales</taxon>
        <taxon>Streptomycetaceae</taxon>
        <taxon>Kitasatospora</taxon>
    </lineage>
</organism>
<dbReference type="InterPro" id="IPR029787">
    <property type="entry name" value="Nucleotide_cyclase"/>
</dbReference>
<gene>
    <name evidence="3" type="ORF">ABWK59_20205</name>
</gene>
<dbReference type="AlphaFoldDB" id="A0AAU8K168"/>
<dbReference type="InterPro" id="IPR043128">
    <property type="entry name" value="Rev_trsase/Diguanyl_cyclase"/>
</dbReference>
<name>A0AAU8K168_9ACTN</name>
<dbReference type="EC" id="2.7.7.65" evidence="3"/>
<reference evidence="3" key="1">
    <citation type="submission" date="2024-06" db="EMBL/GenBank/DDBJ databases">
        <title>The genome sequences of Kitasatospora sp. strain HUAS MG31.</title>
        <authorList>
            <person name="Mo P."/>
        </authorList>
    </citation>
    <scope>NUCLEOTIDE SEQUENCE</scope>
    <source>
        <strain evidence="3">HUAS MG31</strain>
    </source>
</reference>
<dbReference type="PANTHER" id="PTHR45138:SF24">
    <property type="entry name" value="DIGUANYLATE CYCLASE DGCC-RELATED"/>
    <property type="match status" value="1"/>
</dbReference>
<dbReference type="NCBIfam" id="TIGR00254">
    <property type="entry name" value="GGDEF"/>
    <property type="match status" value="1"/>
</dbReference>
<keyword evidence="3" id="KW-0548">Nucleotidyltransferase</keyword>
<protein>
    <submittedName>
        <fullName evidence="3">GGDEF domain-containing protein</fullName>
        <ecNumber evidence="3">2.7.7.65</ecNumber>
    </submittedName>
</protein>
<dbReference type="PANTHER" id="PTHR45138">
    <property type="entry name" value="REGULATORY COMPONENTS OF SENSORY TRANSDUCTION SYSTEM"/>
    <property type="match status" value="1"/>
</dbReference>
<dbReference type="RefSeq" id="WP_354642005.1">
    <property type="nucleotide sequence ID" value="NZ_CP159872.1"/>
</dbReference>
<keyword evidence="1" id="KW-0175">Coiled coil</keyword>
<proteinExistence type="predicted"/>
<dbReference type="SMART" id="SM00267">
    <property type="entry name" value="GGDEF"/>
    <property type="match status" value="1"/>
</dbReference>
<dbReference type="CDD" id="cd01949">
    <property type="entry name" value="GGDEF"/>
    <property type="match status" value="1"/>
</dbReference>
<dbReference type="InterPro" id="IPR050469">
    <property type="entry name" value="Diguanylate_Cyclase"/>
</dbReference>
<dbReference type="PROSITE" id="PS50887">
    <property type="entry name" value="GGDEF"/>
    <property type="match status" value="1"/>
</dbReference>
<dbReference type="Gene3D" id="3.30.70.270">
    <property type="match status" value="1"/>
</dbReference>
<feature type="domain" description="GGDEF" evidence="2">
    <location>
        <begin position="96"/>
        <end position="239"/>
    </location>
</feature>
<accession>A0AAU8K168</accession>
<dbReference type="GO" id="GO:0052621">
    <property type="term" value="F:diguanylate cyclase activity"/>
    <property type="evidence" value="ECO:0007669"/>
    <property type="project" value="UniProtKB-EC"/>
</dbReference>
<dbReference type="Pfam" id="PF00990">
    <property type="entry name" value="GGDEF"/>
    <property type="match status" value="1"/>
</dbReference>
<dbReference type="GO" id="GO:0005886">
    <property type="term" value="C:plasma membrane"/>
    <property type="evidence" value="ECO:0007669"/>
    <property type="project" value="TreeGrafter"/>
</dbReference>
<dbReference type="GO" id="GO:1902201">
    <property type="term" value="P:negative regulation of bacterial-type flagellum-dependent cell motility"/>
    <property type="evidence" value="ECO:0007669"/>
    <property type="project" value="TreeGrafter"/>
</dbReference>
<dbReference type="GO" id="GO:0043709">
    <property type="term" value="P:cell adhesion involved in single-species biofilm formation"/>
    <property type="evidence" value="ECO:0007669"/>
    <property type="project" value="TreeGrafter"/>
</dbReference>
<evidence type="ECO:0000259" key="2">
    <source>
        <dbReference type="PROSITE" id="PS50887"/>
    </source>
</evidence>
<feature type="coiled-coil region" evidence="1">
    <location>
        <begin position="32"/>
        <end position="91"/>
    </location>
</feature>
<evidence type="ECO:0000313" key="3">
    <source>
        <dbReference type="EMBL" id="XCM81069.1"/>
    </source>
</evidence>
<dbReference type="InterPro" id="IPR000160">
    <property type="entry name" value="GGDEF_dom"/>
</dbReference>
<keyword evidence="3" id="KW-0808">Transferase</keyword>